<dbReference type="GO" id="GO:0005739">
    <property type="term" value="C:mitochondrion"/>
    <property type="evidence" value="ECO:0007669"/>
    <property type="project" value="UniProtKB-ARBA"/>
</dbReference>
<dbReference type="Pfam" id="PF02582">
    <property type="entry name" value="DUF155"/>
    <property type="match status" value="1"/>
</dbReference>
<keyword evidence="5" id="KW-1185">Reference proteome</keyword>
<dbReference type="AlphaFoldDB" id="A0A6A6BM02"/>
<comment type="similarity">
    <text evidence="1">Belongs to the RMD1/sif2 family.</text>
</comment>
<evidence type="ECO:0000256" key="2">
    <source>
        <dbReference type="SAM" id="MobiDB-lite"/>
    </source>
</evidence>
<feature type="compositionally biased region" description="Basic and acidic residues" evidence="2">
    <location>
        <begin position="74"/>
        <end position="84"/>
    </location>
</feature>
<reference evidence="4" key="1">
    <citation type="journal article" date="2020" name="Stud. Mycol.">
        <title>101 Dothideomycetes genomes: a test case for predicting lifestyles and emergence of pathogens.</title>
        <authorList>
            <person name="Haridas S."/>
            <person name="Albert R."/>
            <person name="Binder M."/>
            <person name="Bloem J."/>
            <person name="Labutti K."/>
            <person name="Salamov A."/>
            <person name="Andreopoulos B."/>
            <person name="Baker S."/>
            <person name="Barry K."/>
            <person name="Bills G."/>
            <person name="Bluhm B."/>
            <person name="Cannon C."/>
            <person name="Castanera R."/>
            <person name="Culley D."/>
            <person name="Daum C."/>
            <person name="Ezra D."/>
            <person name="Gonzalez J."/>
            <person name="Henrissat B."/>
            <person name="Kuo A."/>
            <person name="Liang C."/>
            <person name="Lipzen A."/>
            <person name="Lutzoni F."/>
            <person name="Magnuson J."/>
            <person name="Mondo S."/>
            <person name="Nolan M."/>
            <person name="Ohm R."/>
            <person name="Pangilinan J."/>
            <person name="Park H.-J."/>
            <person name="Ramirez L."/>
            <person name="Alfaro M."/>
            <person name="Sun H."/>
            <person name="Tritt A."/>
            <person name="Yoshinaga Y."/>
            <person name="Zwiers L.-H."/>
            <person name="Turgeon B."/>
            <person name="Goodwin S."/>
            <person name="Spatafora J."/>
            <person name="Crous P."/>
            <person name="Grigoriev I."/>
        </authorList>
    </citation>
    <scope>NUCLEOTIDE SEQUENCE</scope>
    <source>
        <strain evidence="4">CBS 121167</strain>
    </source>
</reference>
<dbReference type="InterPro" id="IPR003734">
    <property type="entry name" value="DUF155"/>
</dbReference>
<evidence type="ECO:0000313" key="4">
    <source>
        <dbReference type="EMBL" id="KAF2144433.1"/>
    </source>
</evidence>
<dbReference type="Proteomes" id="UP000799438">
    <property type="component" value="Unassembled WGS sequence"/>
</dbReference>
<protein>
    <recommendedName>
        <fullName evidence="3">DUF155 domain-containing protein</fullName>
    </recommendedName>
</protein>
<feature type="region of interest" description="Disordered" evidence="2">
    <location>
        <begin position="22"/>
        <end position="84"/>
    </location>
</feature>
<dbReference type="RefSeq" id="XP_033400145.1">
    <property type="nucleotide sequence ID" value="XM_033543966.1"/>
</dbReference>
<organism evidence="4 5">
    <name type="scientific">Aplosporella prunicola CBS 121167</name>
    <dbReference type="NCBI Taxonomy" id="1176127"/>
    <lineage>
        <taxon>Eukaryota</taxon>
        <taxon>Fungi</taxon>
        <taxon>Dikarya</taxon>
        <taxon>Ascomycota</taxon>
        <taxon>Pezizomycotina</taxon>
        <taxon>Dothideomycetes</taxon>
        <taxon>Dothideomycetes incertae sedis</taxon>
        <taxon>Botryosphaeriales</taxon>
        <taxon>Aplosporellaceae</taxon>
        <taxon>Aplosporella</taxon>
    </lineage>
</organism>
<dbReference type="OrthoDB" id="242766at2759"/>
<dbReference type="PANTHER" id="PTHR16255:SF1">
    <property type="entry name" value="REQUIRED FOR MEIOTIC NUCLEAR DIVISION PROTEIN 1 HOMOLOG"/>
    <property type="match status" value="1"/>
</dbReference>
<feature type="domain" description="DUF155" evidence="3">
    <location>
        <begin position="156"/>
        <end position="356"/>
    </location>
</feature>
<dbReference type="GeneID" id="54301463"/>
<dbReference type="GO" id="GO:0070131">
    <property type="term" value="P:positive regulation of mitochondrial translation"/>
    <property type="evidence" value="ECO:0007669"/>
    <property type="project" value="TreeGrafter"/>
</dbReference>
<dbReference type="PANTHER" id="PTHR16255">
    <property type="entry name" value="REQUIRED FOR MEIOTIC NUCLEAR DIVISION PROTEIN 1 HOMOLOG"/>
    <property type="match status" value="1"/>
</dbReference>
<proteinExistence type="inferred from homology"/>
<evidence type="ECO:0000259" key="3">
    <source>
        <dbReference type="Pfam" id="PF02582"/>
    </source>
</evidence>
<gene>
    <name evidence="4" type="ORF">K452DRAFT_316430</name>
</gene>
<dbReference type="InterPro" id="IPR051624">
    <property type="entry name" value="RMD1/Sad1-interacting"/>
</dbReference>
<evidence type="ECO:0000256" key="1">
    <source>
        <dbReference type="ARBA" id="ARBA00008306"/>
    </source>
</evidence>
<accession>A0A6A6BM02</accession>
<sequence length="432" mass="48600">MQSIRDLVFRRIPTRTINLSKTYSSVSSRRPPPQLPIGLRALSNTPPKAKAQEEQDGSEASEELKHHKRKRSKTAVERASEEARRNKLKAKLNVVNAEDTKKVTAYCAAERYKLHDVSRLVKAEGFEQDPYSTGLSSQVIHIQVANVMESKEAGDLFIFPSGTVVAWNVPDKITYRLVSKTLVPAALGSRLPEVETEDLEYLEDYTRNNSDVVGDTIVLGTAVSQGNGSGHTNNGDGQAVTEHDVDMILAKLSFSSGLARSTKLAVLESMLSNYFKSTSLIPTVLSQGSRLNYTRQFILMKTGELLNIRAQLNLSSELTDSLPDMFWDSRHELGLEHNYDKVGRALDVNVRIRSLNEKLTYAQEIAQVLSNRLEEKHGHNLEWIIIWLIAFEIMLELHRLWVERNENIDPESTENMLKSYLKQQLTSPSPSV</sequence>
<name>A0A6A6BM02_9PEZI</name>
<dbReference type="EMBL" id="ML995479">
    <property type="protein sequence ID" value="KAF2144433.1"/>
    <property type="molecule type" value="Genomic_DNA"/>
</dbReference>
<evidence type="ECO:0000313" key="5">
    <source>
        <dbReference type="Proteomes" id="UP000799438"/>
    </source>
</evidence>